<organism evidence="2 3">
    <name type="scientific">Leucobacter komagatae</name>
    <dbReference type="NCBI Taxonomy" id="55969"/>
    <lineage>
        <taxon>Bacteria</taxon>
        <taxon>Bacillati</taxon>
        <taxon>Actinomycetota</taxon>
        <taxon>Actinomycetes</taxon>
        <taxon>Micrococcales</taxon>
        <taxon>Microbacteriaceae</taxon>
        <taxon>Leucobacter</taxon>
    </lineage>
</organism>
<dbReference type="EMBL" id="VFON01000001">
    <property type="protein sequence ID" value="TQL42093.1"/>
    <property type="molecule type" value="Genomic_DNA"/>
</dbReference>
<dbReference type="PANTHER" id="PTHR33744:SF15">
    <property type="entry name" value="CARBOHYDRATE DIACID REGULATOR"/>
    <property type="match status" value="1"/>
</dbReference>
<dbReference type="OrthoDB" id="3170447at2"/>
<dbReference type="PANTHER" id="PTHR33744">
    <property type="entry name" value="CARBOHYDRATE DIACID REGULATOR"/>
    <property type="match status" value="1"/>
</dbReference>
<dbReference type="InterPro" id="IPR042070">
    <property type="entry name" value="PucR_C-HTH_sf"/>
</dbReference>
<dbReference type="STRING" id="55969.SD72_04635"/>
<sequence>MSFDLRTVARVVAGVYLDNGVSDHTPCEGLARVGEYVVVASAEFATLVTGTVAELEARFAQGSEAAAVTSRAVFVSESDTPRLRKILAAHGMSAVLGASASGDALHYRLAALLADDRAASDRLVASGTRVLTQVARRGGATAAMAELAHRIDGWAVLLDAHGQLIASAGAGRLHLDDAKAVALGKPVRVRHPGLQTHQVGSDLDFTGYLVVASRSSATSRIRDLASQAAALFDLVLRTRDPSVTEHLGREALVEILHGGGAQATELLRRWGVREVELTAFALGTRTRTVDLERLVERWLDELGVEHIFVGDPGLVRGFVPEHLVGELMALAAGFEPLGATSLHLGLGAAAPIDALGRSAVQAKQAFDAAFEAGASAQRYAELPTVDFVLDVISEDHRTQLGGVLDGLRGDDGDHGELLDTLRVFLSEHGAHRASAAKLGIHRQTLVSRIHRVEELTGLSMARPDDRAAAWLALRALGHEAFTQ</sequence>
<feature type="domain" description="PucR C-terminal helix-turn-helix" evidence="1">
    <location>
        <begin position="417"/>
        <end position="475"/>
    </location>
</feature>
<dbReference type="RefSeq" id="WP_141885596.1">
    <property type="nucleotide sequence ID" value="NZ_BAAAUY010000023.1"/>
</dbReference>
<evidence type="ECO:0000313" key="3">
    <source>
        <dbReference type="Proteomes" id="UP000319094"/>
    </source>
</evidence>
<accession>A0A542Y241</accession>
<protein>
    <submittedName>
        <fullName evidence="2">Purine catabolism regulator</fullName>
    </submittedName>
</protein>
<dbReference type="Pfam" id="PF13556">
    <property type="entry name" value="HTH_30"/>
    <property type="match status" value="1"/>
</dbReference>
<reference evidence="2 3" key="1">
    <citation type="submission" date="2019-06" db="EMBL/GenBank/DDBJ databases">
        <title>Sequencing the genomes of 1000 actinobacteria strains.</title>
        <authorList>
            <person name="Klenk H.-P."/>
        </authorList>
    </citation>
    <scope>NUCLEOTIDE SEQUENCE [LARGE SCALE GENOMIC DNA]</scope>
    <source>
        <strain evidence="2 3">DSM 8803</strain>
    </source>
</reference>
<evidence type="ECO:0000313" key="2">
    <source>
        <dbReference type="EMBL" id="TQL42093.1"/>
    </source>
</evidence>
<dbReference type="Proteomes" id="UP000319094">
    <property type="component" value="Unassembled WGS sequence"/>
</dbReference>
<dbReference type="InterPro" id="IPR051448">
    <property type="entry name" value="CdaR-like_regulators"/>
</dbReference>
<dbReference type="Gene3D" id="1.10.10.2840">
    <property type="entry name" value="PucR C-terminal helix-turn-helix domain"/>
    <property type="match status" value="1"/>
</dbReference>
<proteinExistence type="predicted"/>
<comment type="caution">
    <text evidence="2">The sequence shown here is derived from an EMBL/GenBank/DDBJ whole genome shotgun (WGS) entry which is preliminary data.</text>
</comment>
<dbReference type="AlphaFoldDB" id="A0A542Y241"/>
<evidence type="ECO:0000259" key="1">
    <source>
        <dbReference type="Pfam" id="PF13556"/>
    </source>
</evidence>
<dbReference type="InterPro" id="IPR025736">
    <property type="entry name" value="PucR_C-HTH_dom"/>
</dbReference>
<name>A0A542Y241_9MICO</name>
<gene>
    <name evidence="2" type="ORF">FB468_0073</name>
</gene>
<keyword evidence="3" id="KW-1185">Reference proteome</keyword>